<keyword evidence="5 7" id="KW-0472">Membrane</keyword>
<comment type="similarity">
    <text evidence="2">Belongs to the membrane fusion protein (MFP) (TC 8.A.1) family.</text>
</comment>
<dbReference type="PRINTS" id="PR01490">
    <property type="entry name" value="RTXTOXIND"/>
</dbReference>
<evidence type="ECO:0000256" key="5">
    <source>
        <dbReference type="ARBA" id="ARBA00023136"/>
    </source>
</evidence>
<evidence type="ECO:0000256" key="4">
    <source>
        <dbReference type="ARBA" id="ARBA00022989"/>
    </source>
</evidence>
<dbReference type="RefSeq" id="WP_078177452.1">
    <property type="nucleotide sequence ID" value="NZ_MUAI01000085.1"/>
</dbReference>
<evidence type="ECO:0000256" key="6">
    <source>
        <dbReference type="SAM" id="Coils"/>
    </source>
</evidence>
<feature type="domain" description="LcnD-like C-terminal" evidence="8">
    <location>
        <begin position="337"/>
        <end position="421"/>
    </location>
</feature>
<keyword evidence="4 7" id="KW-1133">Transmembrane helix</keyword>
<protein>
    <submittedName>
        <fullName evidence="9">Hemolysin D</fullName>
    </submittedName>
</protein>
<proteinExistence type="inferred from homology"/>
<feature type="coiled-coil region" evidence="6">
    <location>
        <begin position="181"/>
        <end position="246"/>
    </location>
</feature>
<dbReference type="InterPro" id="IPR058795">
    <property type="entry name" value="LcnD_C"/>
</dbReference>
<comment type="subcellular location">
    <subcellularLocation>
        <location evidence="1">Membrane</location>
        <topology evidence="1">Single-pass membrane protein</topology>
    </subcellularLocation>
</comment>
<evidence type="ECO:0000256" key="7">
    <source>
        <dbReference type="SAM" id="Phobius"/>
    </source>
</evidence>
<evidence type="ECO:0000256" key="2">
    <source>
        <dbReference type="ARBA" id="ARBA00009477"/>
    </source>
</evidence>
<dbReference type="PANTHER" id="PTHR30386:SF26">
    <property type="entry name" value="TRANSPORT PROTEIN COMB"/>
    <property type="match status" value="1"/>
</dbReference>
<keyword evidence="3 7" id="KW-0812">Transmembrane</keyword>
<evidence type="ECO:0000313" key="9">
    <source>
        <dbReference type="EMBL" id="OOR02818.1"/>
    </source>
</evidence>
<dbReference type="InterPro" id="IPR050739">
    <property type="entry name" value="MFP"/>
</dbReference>
<evidence type="ECO:0000259" key="8">
    <source>
        <dbReference type="Pfam" id="PF25940"/>
    </source>
</evidence>
<dbReference type="Proteomes" id="UP000190696">
    <property type="component" value="Unassembled WGS sequence"/>
</dbReference>
<evidence type="ECO:0000256" key="3">
    <source>
        <dbReference type="ARBA" id="ARBA00022692"/>
    </source>
</evidence>
<dbReference type="Gene3D" id="2.40.50.100">
    <property type="match status" value="1"/>
</dbReference>
<evidence type="ECO:0000256" key="1">
    <source>
        <dbReference type="ARBA" id="ARBA00004167"/>
    </source>
</evidence>
<dbReference type="AlphaFoldDB" id="A0A1S9SYL6"/>
<evidence type="ECO:0000313" key="10">
    <source>
        <dbReference type="Proteomes" id="UP000190696"/>
    </source>
</evidence>
<name>A0A1S9SYL6_BACMY</name>
<dbReference type="PANTHER" id="PTHR30386">
    <property type="entry name" value="MEMBRANE FUSION SUBUNIT OF EMRAB-TOLC MULTIDRUG EFFLUX PUMP"/>
    <property type="match status" value="1"/>
</dbReference>
<reference evidence="9 10" key="1">
    <citation type="submission" date="2017-01" db="EMBL/GenBank/DDBJ databases">
        <title>Bacillus cereus isolates.</title>
        <authorList>
            <person name="Beno S.M."/>
        </authorList>
    </citation>
    <scope>NUCLEOTIDE SEQUENCE [LARGE SCALE GENOMIC DNA]</scope>
    <source>
        <strain evidence="9 10">FSL W7-1108</strain>
    </source>
</reference>
<gene>
    <name evidence="9" type="ORF">BW900_30400</name>
</gene>
<organism evidence="9 10">
    <name type="scientific">Bacillus mycoides</name>
    <dbReference type="NCBI Taxonomy" id="1405"/>
    <lineage>
        <taxon>Bacteria</taxon>
        <taxon>Bacillati</taxon>
        <taxon>Bacillota</taxon>
        <taxon>Bacilli</taxon>
        <taxon>Bacillales</taxon>
        <taxon>Bacillaceae</taxon>
        <taxon>Bacillus</taxon>
        <taxon>Bacillus cereus group</taxon>
    </lineage>
</organism>
<keyword evidence="6" id="KW-0175">Coiled coil</keyword>
<feature type="transmembrane region" description="Helical" evidence="7">
    <location>
        <begin position="24"/>
        <end position="45"/>
    </location>
</feature>
<sequence length="437" mass="50111">MSKIYSFDQLTDSVELLERKPPRFIAGLLYFLFLSLLAFVIWAYFGKLDVVSKGTAMIQGKSDVSVSRIQIPGVVDTVSVRSGDEVKKGDTLLQLKNQELMDKQTQIDQIVQRLAEQKEMLEQLKQSIQSHKASFSGEVDKKIIEEYTSYEQGYQSLQAEKENEIKTIADSKLLNEQDEVLQGLIAEKENVQWEIESIEKQKTKENILEEQKQLLIDKLDSLKSQKNSVEKRIQQRTDTLENERKKVDVTKEGKQEQKKDILNKYKEDTVISVNQRIQSLEEDLFIKKQELDGLRHQNETTTIKAQKDGIVQLPSVIQQGDFVDPGQEIVSVIPKESEKKIKILLPAQEITGIKKGDKVHYSFNLKKTDKQMGIVTYVAAHPIFDKNAKEYMYELEATIVTQELYELHTGMVGKASIVTGEEPIWKFLLRKLDVISN</sequence>
<dbReference type="GO" id="GO:0016020">
    <property type="term" value="C:membrane"/>
    <property type="evidence" value="ECO:0007669"/>
    <property type="project" value="UniProtKB-SubCell"/>
</dbReference>
<comment type="caution">
    <text evidence="9">The sequence shown here is derived from an EMBL/GenBank/DDBJ whole genome shotgun (WGS) entry which is preliminary data.</text>
</comment>
<dbReference type="Gene3D" id="2.40.30.170">
    <property type="match status" value="1"/>
</dbReference>
<feature type="coiled-coil region" evidence="6">
    <location>
        <begin position="100"/>
        <end position="134"/>
    </location>
</feature>
<accession>A0A1S9SYL6</accession>
<dbReference type="EMBL" id="MUAI01000085">
    <property type="protein sequence ID" value="OOR02818.1"/>
    <property type="molecule type" value="Genomic_DNA"/>
</dbReference>
<dbReference type="Pfam" id="PF25940">
    <property type="entry name" value="LcnD_C"/>
    <property type="match status" value="1"/>
</dbReference>